<dbReference type="InterPro" id="IPR013573">
    <property type="entry name" value="Tscrpt_reg_YcdC_C"/>
</dbReference>
<evidence type="ECO:0000313" key="5">
    <source>
        <dbReference type="Proteomes" id="UP000051184"/>
    </source>
</evidence>
<keyword evidence="1 2" id="KW-0238">DNA-binding</keyword>
<dbReference type="PANTHER" id="PTHR30328:SF54">
    <property type="entry name" value="HTH-TYPE TRANSCRIPTIONAL REPRESSOR SCO4008"/>
    <property type="match status" value="1"/>
</dbReference>
<dbReference type="OrthoDB" id="2356263at2"/>
<dbReference type="InterPro" id="IPR036271">
    <property type="entry name" value="Tet_transcr_reg_TetR-rel_C_sf"/>
</dbReference>
<name>A0A0P1IVC5_9RHOB</name>
<dbReference type="Pfam" id="PF08362">
    <property type="entry name" value="TetR_C_3"/>
    <property type="match status" value="1"/>
</dbReference>
<feature type="domain" description="HTH tetR-type" evidence="3">
    <location>
        <begin position="14"/>
        <end position="74"/>
    </location>
</feature>
<evidence type="ECO:0000256" key="1">
    <source>
        <dbReference type="ARBA" id="ARBA00023125"/>
    </source>
</evidence>
<proteinExistence type="predicted"/>
<dbReference type="InterPro" id="IPR009057">
    <property type="entry name" value="Homeodomain-like_sf"/>
</dbReference>
<dbReference type="SUPFAM" id="SSF48498">
    <property type="entry name" value="Tetracyclin repressor-like, C-terminal domain"/>
    <property type="match status" value="1"/>
</dbReference>
<reference evidence="5" key="1">
    <citation type="submission" date="2015-09" db="EMBL/GenBank/DDBJ databases">
        <authorList>
            <person name="Rodrigo-Torres Lidia"/>
            <person name="Arahal R.David."/>
        </authorList>
    </citation>
    <scope>NUCLEOTIDE SEQUENCE [LARGE SCALE GENOMIC DNA]</scope>
    <source>
        <strain evidence="5">CECT 5114</strain>
    </source>
</reference>
<dbReference type="Proteomes" id="UP000051184">
    <property type="component" value="Unassembled WGS sequence"/>
</dbReference>
<accession>A0A0P1IVC5</accession>
<evidence type="ECO:0000259" key="3">
    <source>
        <dbReference type="PROSITE" id="PS50977"/>
    </source>
</evidence>
<feature type="DNA-binding region" description="H-T-H motif" evidence="2">
    <location>
        <begin position="37"/>
        <end position="56"/>
    </location>
</feature>
<protein>
    <submittedName>
        <fullName evidence="4">Rut operon repressor</fullName>
    </submittedName>
</protein>
<keyword evidence="5" id="KW-1185">Reference proteome</keyword>
<dbReference type="PRINTS" id="PR00455">
    <property type="entry name" value="HTHTETR"/>
</dbReference>
<dbReference type="InterPro" id="IPR001647">
    <property type="entry name" value="HTH_TetR"/>
</dbReference>
<sequence>MNKHSSGIQIRHRAETRGRIQQAAERVFADYGYVGASFSRIAAEADLPKSNIVYYFETKEKLYRLVVEDIFEVWRQAADALYPENDPLTALGDYIEIKLELARTRPYGSKVWANEIIQRAPIVQDYLEGELRRWTDDRIAVIDDWIAQGRIRPISARHLLYAIWATTQHYADFKHQIQTLNDDSELTDAQWDETKQAVKDLLLKGVAV</sequence>
<dbReference type="Pfam" id="PF00440">
    <property type="entry name" value="TetR_N"/>
    <property type="match status" value="1"/>
</dbReference>
<organism evidence="4 5">
    <name type="scientific">Cognatishimia activa</name>
    <dbReference type="NCBI Taxonomy" id="1715691"/>
    <lineage>
        <taxon>Bacteria</taxon>
        <taxon>Pseudomonadati</taxon>
        <taxon>Pseudomonadota</taxon>
        <taxon>Alphaproteobacteria</taxon>
        <taxon>Rhodobacterales</taxon>
        <taxon>Paracoccaceae</taxon>
        <taxon>Cognatishimia</taxon>
    </lineage>
</organism>
<dbReference type="InterPro" id="IPR050109">
    <property type="entry name" value="HTH-type_TetR-like_transc_reg"/>
</dbReference>
<dbReference type="RefSeq" id="WP_058316356.1">
    <property type="nucleotide sequence ID" value="NZ_CYUE01000023.1"/>
</dbReference>
<dbReference type="GO" id="GO:0003677">
    <property type="term" value="F:DNA binding"/>
    <property type="evidence" value="ECO:0007669"/>
    <property type="project" value="UniProtKB-UniRule"/>
</dbReference>
<dbReference type="Gene3D" id="1.10.10.60">
    <property type="entry name" value="Homeodomain-like"/>
    <property type="match status" value="1"/>
</dbReference>
<dbReference type="PANTHER" id="PTHR30328">
    <property type="entry name" value="TRANSCRIPTIONAL REPRESSOR"/>
    <property type="match status" value="1"/>
</dbReference>
<dbReference type="Gene3D" id="1.10.357.10">
    <property type="entry name" value="Tetracycline Repressor, domain 2"/>
    <property type="match status" value="1"/>
</dbReference>
<dbReference type="SUPFAM" id="SSF46689">
    <property type="entry name" value="Homeodomain-like"/>
    <property type="match status" value="1"/>
</dbReference>
<dbReference type="GO" id="GO:0045892">
    <property type="term" value="P:negative regulation of DNA-templated transcription"/>
    <property type="evidence" value="ECO:0007669"/>
    <property type="project" value="InterPro"/>
</dbReference>
<dbReference type="EMBL" id="CYUE01000023">
    <property type="protein sequence ID" value="CUK27436.1"/>
    <property type="molecule type" value="Genomic_DNA"/>
</dbReference>
<gene>
    <name evidence="4" type="primary">rutR_2</name>
    <name evidence="4" type="ORF">TA5114_03264</name>
</gene>
<evidence type="ECO:0000256" key="2">
    <source>
        <dbReference type="PROSITE-ProRule" id="PRU00335"/>
    </source>
</evidence>
<evidence type="ECO:0000313" key="4">
    <source>
        <dbReference type="EMBL" id="CUK27436.1"/>
    </source>
</evidence>
<dbReference type="PROSITE" id="PS50977">
    <property type="entry name" value="HTH_TETR_2"/>
    <property type="match status" value="1"/>
</dbReference>
<dbReference type="AlphaFoldDB" id="A0A0P1IVC5"/>